<proteinExistence type="predicted"/>
<dbReference type="RefSeq" id="WP_066687594.1">
    <property type="nucleotide sequence ID" value="NZ_CP117025.1"/>
</dbReference>
<reference evidence="2" key="1">
    <citation type="submission" date="2016-01" db="EMBL/GenBank/DDBJ databases">
        <title>Draft genome of Chromobacterium sp. F49.</title>
        <authorList>
            <person name="Hong K.W."/>
        </authorList>
    </citation>
    <scope>NUCLEOTIDE SEQUENCE [LARGE SCALE GENOMIC DNA]</scope>
    <source>
        <strain evidence="2">CN3</strain>
    </source>
</reference>
<sequence length="62" mass="6044">MRPAPILALALATLLPAGCSGSDDRSAPGGVTQDEAAALNDAAAMLDNGALDANAIAPDPKD</sequence>
<organism evidence="1 2">
    <name type="scientific">Sphingomonas hankookensis</name>
    <dbReference type="NCBI Taxonomy" id="563996"/>
    <lineage>
        <taxon>Bacteria</taxon>
        <taxon>Pseudomonadati</taxon>
        <taxon>Pseudomonadota</taxon>
        <taxon>Alphaproteobacteria</taxon>
        <taxon>Sphingomonadales</taxon>
        <taxon>Sphingomonadaceae</taxon>
        <taxon>Sphingomonas</taxon>
    </lineage>
</organism>
<evidence type="ECO:0000313" key="1">
    <source>
        <dbReference type="EMBL" id="KZE18822.1"/>
    </source>
</evidence>
<comment type="caution">
    <text evidence="1">The sequence shown here is derived from an EMBL/GenBank/DDBJ whole genome shotgun (WGS) entry which is preliminary data.</text>
</comment>
<keyword evidence="2" id="KW-1185">Reference proteome</keyword>
<dbReference type="Proteomes" id="UP000076609">
    <property type="component" value="Unassembled WGS sequence"/>
</dbReference>
<name>A0ABR5YGN4_9SPHN</name>
<evidence type="ECO:0000313" key="2">
    <source>
        <dbReference type="Proteomes" id="UP000076609"/>
    </source>
</evidence>
<gene>
    <name evidence="1" type="ORF">AVT10_01945</name>
</gene>
<protein>
    <submittedName>
        <fullName evidence="1">Uncharacterized protein</fullName>
    </submittedName>
</protein>
<accession>A0ABR5YGN4</accession>
<dbReference type="EMBL" id="LQQO01000001">
    <property type="protein sequence ID" value="KZE18822.1"/>
    <property type="molecule type" value="Genomic_DNA"/>
</dbReference>